<sequence>MTLTTPNGLEEPCITFRVPTKNLCVERRLRRFDLILITGDDHTSTYMTTYRDRTVAGSDIGVPDSARCVHFGPQSGYIGEQIRIIGEELT</sequence>
<protein>
    <submittedName>
        <fullName evidence="1">Uncharacterized protein</fullName>
    </submittedName>
</protein>
<dbReference type="EMBL" id="CP001337">
    <property type="protein sequence ID" value="ACL23433.1"/>
    <property type="molecule type" value="Genomic_DNA"/>
</dbReference>
<dbReference type="Proteomes" id="UP000002508">
    <property type="component" value="Chromosome"/>
</dbReference>
<dbReference type="KEGG" id="cag:Cagg_0493"/>
<keyword evidence="2" id="KW-1185">Reference proteome</keyword>
<dbReference type="AlphaFoldDB" id="B8G3Q0"/>
<gene>
    <name evidence="1" type="ordered locus">Cagg_0493</name>
</gene>
<name>B8G3Q0_CHLAD</name>
<accession>B8G3Q0</accession>
<organism evidence="1 2">
    <name type="scientific">Chloroflexus aggregans (strain MD-66 / DSM 9485)</name>
    <dbReference type="NCBI Taxonomy" id="326427"/>
    <lineage>
        <taxon>Bacteria</taxon>
        <taxon>Bacillati</taxon>
        <taxon>Chloroflexota</taxon>
        <taxon>Chloroflexia</taxon>
        <taxon>Chloroflexales</taxon>
        <taxon>Chloroflexineae</taxon>
        <taxon>Chloroflexaceae</taxon>
        <taxon>Chloroflexus</taxon>
    </lineage>
</organism>
<evidence type="ECO:0000313" key="1">
    <source>
        <dbReference type="EMBL" id="ACL23433.1"/>
    </source>
</evidence>
<proteinExistence type="predicted"/>
<reference evidence="1" key="1">
    <citation type="submission" date="2008-12" db="EMBL/GenBank/DDBJ databases">
        <title>Complete sequence of Chloroflexus aggregans DSM 9485.</title>
        <authorList>
            <consortium name="US DOE Joint Genome Institute"/>
            <person name="Lucas S."/>
            <person name="Copeland A."/>
            <person name="Lapidus A."/>
            <person name="Glavina del Rio T."/>
            <person name="Dalin E."/>
            <person name="Tice H."/>
            <person name="Pitluck S."/>
            <person name="Foster B."/>
            <person name="Larimer F."/>
            <person name="Land M."/>
            <person name="Hauser L."/>
            <person name="Kyrpides N."/>
            <person name="Mikhailova N."/>
            <person name="Bryant D."/>
            <person name="Richardson P."/>
        </authorList>
    </citation>
    <scope>NUCLEOTIDE SEQUENCE</scope>
    <source>
        <strain evidence="1">DSM 9485</strain>
    </source>
</reference>
<dbReference type="HOGENOM" id="CLU_2435497_0_0_0"/>
<evidence type="ECO:0000313" key="2">
    <source>
        <dbReference type="Proteomes" id="UP000002508"/>
    </source>
</evidence>